<feature type="compositionally biased region" description="Basic residues" evidence="1">
    <location>
        <begin position="1"/>
        <end position="15"/>
    </location>
</feature>
<sequence length="95" mass="11026">MRSATNKHLHTHRSTARNPPRDNEAKSSLWFELGIRPILWYAEFGLGRFTLNQADIKWGHLRWNLRLGLTTVSVLTGPHQLPQDSLTPVRYQPRV</sequence>
<dbReference type="Proteomes" id="UP000784294">
    <property type="component" value="Unassembled WGS sequence"/>
</dbReference>
<name>A0A448XFD8_9PLAT</name>
<dbReference type="EMBL" id="CAAALY010249697">
    <property type="protein sequence ID" value="VEL35378.1"/>
    <property type="molecule type" value="Genomic_DNA"/>
</dbReference>
<keyword evidence="3" id="KW-1185">Reference proteome</keyword>
<protein>
    <submittedName>
        <fullName evidence="2">Uncharacterized protein</fullName>
    </submittedName>
</protein>
<accession>A0A448XFD8</accession>
<evidence type="ECO:0000313" key="3">
    <source>
        <dbReference type="Proteomes" id="UP000784294"/>
    </source>
</evidence>
<evidence type="ECO:0000313" key="2">
    <source>
        <dbReference type="EMBL" id="VEL35378.1"/>
    </source>
</evidence>
<reference evidence="2" key="1">
    <citation type="submission" date="2018-11" db="EMBL/GenBank/DDBJ databases">
        <authorList>
            <consortium name="Pathogen Informatics"/>
        </authorList>
    </citation>
    <scope>NUCLEOTIDE SEQUENCE</scope>
</reference>
<gene>
    <name evidence="2" type="ORF">PXEA_LOCUS28818</name>
</gene>
<evidence type="ECO:0000256" key="1">
    <source>
        <dbReference type="SAM" id="MobiDB-lite"/>
    </source>
</evidence>
<organism evidence="2 3">
    <name type="scientific">Protopolystoma xenopodis</name>
    <dbReference type="NCBI Taxonomy" id="117903"/>
    <lineage>
        <taxon>Eukaryota</taxon>
        <taxon>Metazoa</taxon>
        <taxon>Spiralia</taxon>
        <taxon>Lophotrochozoa</taxon>
        <taxon>Platyhelminthes</taxon>
        <taxon>Monogenea</taxon>
        <taxon>Polyopisthocotylea</taxon>
        <taxon>Polystomatidea</taxon>
        <taxon>Polystomatidae</taxon>
        <taxon>Protopolystoma</taxon>
    </lineage>
</organism>
<dbReference type="AlphaFoldDB" id="A0A448XFD8"/>
<proteinExistence type="predicted"/>
<comment type="caution">
    <text evidence="2">The sequence shown here is derived from an EMBL/GenBank/DDBJ whole genome shotgun (WGS) entry which is preliminary data.</text>
</comment>
<feature type="region of interest" description="Disordered" evidence="1">
    <location>
        <begin position="1"/>
        <end position="24"/>
    </location>
</feature>